<proteinExistence type="predicted"/>
<evidence type="ECO:0000313" key="2">
    <source>
        <dbReference type="Proteomes" id="UP001400965"/>
    </source>
</evidence>
<organism evidence="1 2">
    <name type="scientific">Paraclostridium tenue</name>
    <dbReference type="NCBI Taxonomy" id="1737"/>
    <lineage>
        <taxon>Bacteria</taxon>
        <taxon>Bacillati</taxon>
        <taxon>Bacillota</taxon>
        <taxon>Clostridia</taxon>
        <taxon>Peptostreptococcales</taxon>
        <taxon>Peptostreptococcaceae</taxon>
        <taxon>Paraclostridium</taxon>
    </lineage>
</organism>
<gene>
    <name evidence="1" type="ORF">GCM10008917_05900</name>
</gene>
<dbReference type="Proteomes" id="UP001400965">
    <property type="component" value="Unassembled WGS sequence"/>
</dbReference>
<keyword evidence="2" id="KW-1185">Reference proteome</keyword>
<sequence>MTLGNNLELLKEAYKLLLEGDEILKEYFDYEVDIKDRFVDEENEIIIIKDNLGKYIQYDVYDCYTALIKVSKLYSNIKLHKVCKRLKEISIEAEMIH</sequence>
<protein>
    <submittedName>
        <fullName evidence="1">Uncharacterized protein</fullName>
    </submittedName>
</protein>
<comment type="caution">
    <text evidence="1">The sequence shown here is derived from an EMBL/GenBank/DDBJ whole genome shotgun (WGS) entry which is preliminary data.</text>
</comment>
<name>A0ABN1LYN1_9FIRM</name>
<reference evidence="1 2" key="1">
    <citation type="journal article" date="2019" name="Int. J. Syst. Evol. Microbiol.">
        <title>The Global Catalogue of Microorganisms (GCM) 10K type strain sequencing project: providing services to taxonomists for standard genome sequencing and annotation.</title>
        <authorList>
            <consortium name="The Broad Institute Genomics Platform"/>
            <consortium name="The Broad Institute Genome Sequencing Center for Infectious Disease"/>
            <person name="Wu L."/>
            <person name="Ma J."/>
        </authorList>
    </citation>
    <scope>NUCLEOTIDE SEQUENCE [LARGE SCALE GENOMIC DNA]</scope>
    <source>
        <strain evidence="1 2">JCM 6486</strain>
    </source>
</reference>
<accession>A0ABN1LYN1</accession>
<evidence type="ECO:0000313" key="1">
    <source>
        <dbReference type="EMBL" id="GAA0862059.1"/>
    </source>
</evidence>
<dbReference type="EMBL" id="BAAACP010000002">
    <property type="protein sequence ID" value="GAA0862059.1"/>
    <property type="molecule type" value="Genomic_DNA"/>
</dbReference>